<comment type="caution">
    <text evidence="6">The sequence shown here is derived from an EMBL/GenBank/DDBJ whole genome shotgun (WGS) entry which is preliminary data.</text>
</comment>
<evidence type="ECO:0000256" key="2">
    <source>
        <dbReference type="ARBA" id="ARBA00023125"/>
    </source>
</evidence>
<dbReference type="EMBL" id="JACHJI010000004">
    <property type="protein sequence ID" value="MBB4898884.1"/>
    <property type="molecule type" value="Genomic_DNA"/>
</dbReference>
<dbReference type="RefSeq" id="WP_184821077.1">
    <property type="nucleotide sequence ID" value="NZ_BMTI01000005.1"/>
</dbReference>
<gene>
    <name evidence="6" type="ORF">FHS37_002942</name>
</gene>
<evidence type="ECO:0000256" key="3">
    <source>
        <dbReference type="ARBA" id="ARBA00023163"/>
    </source>
</evidence>
<dbReference type="InterPro" id="IPR011075">
    <property type="entry name" value="TetR_C"/>
</dbReference>
<dbReference type="PANTHER" id="PTHR47506">
    <property type="entry name" value="TRANSCRIPTIONAL REGULATORY PROTEIN"/>
    <property type="match status" value="1"/>
</dbReference>
<evidence type="ECO:0000313" key="7">
    <source>
        <dbReference type="Proteomes" id="UP000579523"/>
    </source>
</evidence>
<dbReference type="SUPFAM" id="SSF46689">
    <property type="entry name" value="Homeodomain-like"/>
    <property type="match status" value="1"/>
</dbReference>
<keyword evidence="2 4" id="KW-0238">DNA-binding</keyword>
<dbReference type="SUPFAM" id="SSF48498">
    <property type="entry name" value="Tetracyclin repressor-like, C-terminal domain"/>
    <property type="match status" value="1"/>
</dbReference>
<keyword evidence="7" id="KW-1185">Reference proteome</keyword>
<dbReference type="PROSITE" id="PS50977">
    <property type="entry name" value="HTH_TETR_2"/>
    <property type="match status" value="1"/>
</dbReference>
<protein>
    <submittedName>
        <fullName evidence="6">AcrR family transcriptional regulator</fullName>
    </submittedName>
</protein>
<keyword evidence="1" id="KW-0805">Transcription regulation</keyword>
<dbReference type="PANTHER" id="PTHR47506:SF6">
    <property type="entry name" value="HTH-TYPE TRANSCRIPTIONAL REPRESSOR NEMR"/>
    <property type="match status" value="1"/>
</dbReference>
<evidence type="ECO:0000256" key="1">
    <source>
        <dbReference type="ARBA" id="ARBA00023015"/>
    </source>
</evidence>
<dbReference type="Pfam" id="PF16925">
    <property type="entry name" value="TetR_C_13"/>
    <property type="match status" value="1"/>
</dbReference>
<dbReference type="InterPro" id="IPR009057">
    <property type="entry name" value="Homeodomain-like_sf"/>
</dbReference>
<reference evidence="6 7" key="1">
    <citation type="submission" date="2020-08" db="EMBL/GenBank/DDBJ databases">
        <title>Genomic Encyclopedia of Type Strains, Phase III (KMG-III): the genomes of soil and plant-associated and newly described type strains.</title>
        <authorList>
            <person name="Whitman W."/>
        </authorList>
    </citation>
    <scope>NUCLEOTIDE SEQUENCE [LARGE SCALE GENOMIC DNA]</scope>
    <source>
        <strain evidence="6 7">CECT 3273</strain>
    </source>
</reference>
<feature type="domain" description="HTH tetR-type" evidence="5">
    <location>
        <begin position="16"/>
        <end position="76"/>
    </location>
</feature>
<dbReference type="Gene3D" id="1.10.357.10">
    <property type="entry name" value="Tetracycline Repressor, domain 2"/>
    <property type="match status" value="1"/>
</dbReference>
<evidence type="ECO:0000259" key="5">
    <source>
        <dbReference type="PROSITE" id="PS50977"/>
    </source>
</evidence>
<proteinExistence type="predicted"/>
<name>A0A7W7LYN1_9ACTN</name>
<evidence type="ECO:0000313" key="6">
    <source>
        <dbReference type="EMBL" id="MBB4898884.1"/>
    </source>
</evidence>
<accession>A0A7W7LYN1</accession>
<dbReference type="InterPro" id="IPR036271">
    <property type="entry name" value="Tet_transcr_reg_TetR-rel_C_sf"/>
</dbReference>
<dbReference type="AlphaFoldDB" id="A0A7W7LYN1"/>
<evidence type="ECO:0000256" key="4">
    <source>
        <dbReference type="PROSITE-ProRule" id="PRU00335"/>
    </source>
</evidence>
<dbReference type="GO" id="GO:0003677">
    <property type="term" value="F:DNA binding"/>
    <property type="evidence" value="ECO:0007669"/>
    <property type="project" value="UniProtKB-UniRule"/>
</dbReference>
<organism evidence="6 7">
    <name type="scientific">Streptomyces griseomycini</name>
    <dbReference type="NCBI Taxonomy" id="66895"/>
    <lineage>
        <taxon>Bacteria</taxon>
        <taxon>Bacillati</taxon>
        <taxon>Actinomycetota</taxon>
        <taxon>Actinomycetes</taxon>
        <taxon>Kitasatosporales</taxon>
        <taxon>Streptomycetaceae</taxon>
        <taxon>Streptomyces</taxon>
    </lineage>
</organism>
<feature type="DNA-binding region" description="H-T-H motif" evidence="4">
    <location>
        <begin position="39"/>
        <end position="58"/>
    </location>
</feature>
<sequence length="216" mass="23599">MGTTQTRVDGRIARGNQTRRLILGRAVDVASVEGLEGLSLGRLANELKLSKSGVFALFGSKEDLQLATIRAAVKIYLEHVVQPAGDLPPGIGRLWKVCASWLTYSRERVFPGGCFFHSVLAEYDAREGKVHDALVAARTNWFSYLGQTVREAQRAGEIAEDADVPQLVFEIAALLEMANAESVLYGEYTSYDRAATAIRNRLRDVATDASLLPDTA</sequence>
<dbReference type="Gene3D" id="1.10.10.60">
    <property type="entry name" value="Homeodomain-like"/>
    <property type="match status" value="1"/>
</dbReference>
<dbReference type="Pfam" id="PF00440">
    <property type="entry name" value="TetR_N"/>
    <property type="match status" value="1"/>
</dbReference>
<dbReference type="Proteomes" id="UP000579523">
    <property type="component" value="Unassembled WGS sequence"/>
</dbReference>
<dbReference type="InterPro" id="IPR001647">
    <property type="entry name" value="HTH_TetR"/>
</dbReference>
<keyword evidence="3" id="KW-0804">Transcription</keyword>